<dbReference type="EMBL" id="MU970081">
    <property type="protein sequence ID" value="KAK9322234.1"/>
    <property type="molecule type" value="Genomic_DNA"/>
</dbReference>
<evidence type="ECO:0000313" key="2">
    <source>
        <dbReference type="Proteomes" id="UP001489719"/>
    </source>
</evidence>
<sequence>MGLLSLGTPLPWKDVEQYVDHVREHGIKQFLHIWKNTKDKRGNSLLWGDEVEYMVVSYDDANKSALLSLRQAEILTALEENEKKQRKIEDQLGVGPGQRIPTFHPEYGRFMLEATPGYPYTASLEDLMNVERNMNRRREIAKEHMLAHEFPVTLTSFPRLGAPGKFTDPYYPPTGNASRSFFLPDELINPHARFPTLTANIRERRGSKVAMNVPIFKDKNTPSPFIDPTIPYDRNLYPEDANAREGAAKPDHIYMDSMGFGMGCCCLQITFQATDIDEARRLYDQLAPLGPIFLALTAASPAWRGYLSDQDCRWNVIAGSVDDRTEEERGLKPLKNKRFVIPKSRYDSIDYYISQSPECRPEYNDIELVKDDKIKKMLTDAGVDEKLANHYAHLFIRDPIVVFSELIDQDDTSSSDHFENIQSTNWQTMRFKPPPPGTDIGWRVEFRSMEIQITDFENAAFAIFIVLLTRAILSFKLNFYIPISKVDRNMQVAHRRDAVINEKFYFRKDIFAPLSHSHDRQTTGSETSSEDASTSLYSSDANGSADSVVRTPVKPVEEEYGLYTIDEIINGRKRKPTSNGSSSDVEDDTEEFPGLVKLVQSYLDSMSVDIETRCTLNAYMDLISKRASGELYTAARWMREFIRGHPDYKFDSAVGSVVNYDLVKKVEQLTIGKEWDGAGEKLLGGMAGNRYSS</sequence>
<gene>
    <name evidence="1" type="ORF">V1517DRAFT_324132</name>
</gene>
<name>A0ACC3TM69_9ASCO</name>
<protein>
    <submittedName>
        <fullName evidence="1">Glutamate-cysteine ligase-domain-containing protein</fullName>
    </submittedName>
</protein>
<accession>A0ACC3TM69</accession>
<comment type="caution">
    <text evidence="1">The sequence shown here is derived from an EMBL/GenBank/DDBJ whole genome shotgun (WGS) entry which is preliminary data.</text>
</comment>
<keyword evidence="1" id="KW-0436">Ligase</keyword>
<reference evidence="2" key="1">
    <citation type="journal article" date="2024" name="Front. Bioeng. Biotechnol.">
        <title>Genome-scale model development and genomic sequencing of the oleaginous clade Lipomyces.</title>
        <authorList>
            <person name="Czajka J.J."/>
            <person name="Han Y."/>
            <person name="Kim J."/>
            <person name="Mondo S.J."/>
            <person name="Hofstad B.A."/>
            <person name="Robles A."/>
            <person name="Haridas S."/>
            <person name="Riley R."/>
            <person name="LaButti K."/>
            <person name="Pangilinan J."/>
            <person name="Andreopoulos W."/>
            <person name="Lipzen A."/>
            <person name="Yan J."/>
            <person name="Wang M."/>
            <person name="Ng V."/>
            <person name="Grigoriev I.V."/>
            <person name="Spatafora J.W."/>
            <person name="Magnuson J.K."/>
            <person name="Baker S.E."/>
            <person name="Pomraning K.R."/>
        </authorList>
    </citation>
    <scope>NUCLEOTIDE SEQUENCE [LARGE SCALE GENOMIC DNA]</scope>
    <source>
        <strain evidence="2">CBS 10300</strain>
    </source>
</reference>
<organism evidence="1 2">
    <name type="scientific">Lipomyces orientalis</name>
    <dbReference type="NCBI Taxonomy" id="1233043"/>
    <lineage>
        <taxon>Eukaryota</taxon>
        <taxon>Fungi</taxon>
        <taxon>Dikarya</taxon>
        <taxon>Ascomycota</taxon>
        <taxon>Saccharomycotina</taxon>
        <taxon>Lipomycetes</taxon>
        <taxon>Lipomycetales</taxon>
        <taxon>Lipomycetaceae</taxon>
        <taxon>Lipomyces</taxon>
    </lineage>
</organism>
<evidence type="ECO:0000313" key="1">
    <source>
        <dbReference type="EMBL" id="KAK9322234.1"/>
    </source>
</evidence>
<dbReference type="Proteomes" id="UP001489719">
    <property type="component" value="Unassembled WGS sequence"/>
</dbReference>
<proteinExistence type="predicted"/>
<keyword evidence="2" id="KW-1185">Reference proteome</keyword>